<dbReference type="Proteomes" id="UP000014974">
    <property type="component" value="Unassembled WGS sequence"/>
</dbReference>
<gene>
    <name evidence="1" type="ORF">ADICYQ_5520</name>
</gene>
<sequence length="45" mass="5260">MGDRLLVRGFQQLILLQVPPMPIDYNFIMGFDRYEVSRKCISISV</sequence>
<dbReference type="EMBL" id="ATNM01000191">
    <property type="protein sequence ID" value="EPR65599.1"/>
    <property type="molecule type" value="Genomic_DNA"/>
</dbReference>
<dbReference type="AlphaFoldDB" id="S7WFS4"/>
<protein>
    <submittedName>
        <fullName evidence="1">Uncharacterized protein</fullName>
    </submittedName>
</protein>
<dbReference type="STRING" id="641524.ADICYQ_5520"/>
<accession>S7WFS4</accession>
<reference evidence="1 2" key="1">
    <citation type="journal article" date="2013" name="Genome Announc.">
        <title>Draft Genome Sequence of Cyclobacterium qasimii Strain M12-11BT, Isolated from Arctic Marine Sediment.</title>
        <authorList>
            <person name="Shivaji S."/>
            <person name="Ara S."/>
            <person name="Singh A."/>
            <person name="Kumar Pinnaka A."/>
        </authorList>
    </citation>
    <scope>NUCLEOTIDE SEQUENCE [LARGE SCALE GENOMIC DNA]</scope>
    <source>
        <strain evidence="1 2">M12-11B</strain>
    </source>
</reference>
<name>S7WFS4_9BACT</name>
<evidence type="ECO:0000313" key="2">
    <source>
        <dbReference type="Proteomes" id="UP000014974"/>
    </source>
</evidence>
<comment type="caution">
    <text evidence="1">The sequence shown here is derived from an EMBL/GenBank/DDBJ whole genome shotgun (WGS) entry which is preliminary data.</text>
</comment>
<proteinExistence type="predicted"/>
<organism evidence="1 2">
    <name type="scientific">Cyclobacterium qasimii M12-11B</name>
    <dbReference type="NCBI Taxonomy" id="641524"/>
    <lineage>
        <taxon>Bacteria</taxon>
        <taxon>Pseudomonadati</taxon>
        <taxon>Bacteroidota</taxon>
        <taxon>Cytophagia</taxon>
        <taxon>Cytophagales</taxon>
        <taxon>Cyclobacteriaceae</taxon>
        <taxon>Cyclobacterium</taxon>
    </lineage>
</organism>
<evidence type="ECO:0000313" key="1">
    <source>
        <dbReference type="EMBL" id="EPR65599.1"/>
    </source>
</evidence>